<dbReference type="PANTHER" id="PTHR47197:SF3">
    <property type="entry name" value="DIHYDRO-HEME D1 DEHYDROGENASE"/>
    <property type="match status" value="1"/>
</dbReference>
<gene>
    <name evidence="2" type="ORF">AB5J51_04015</name>
</gene>
<name>A0AB39XX61_9ACTN</name>
<dbReference type="InterPro" id="IPR019405">
    <property type="entry name" value="Lactonase_7-beta_prop"/>
</dbReference>
<dbReference type="Pfam" id="PF10282">
    <property type="entry name" value="Lactonase"/>
    <property type="match status" value="1"/>
</dbReference>
<dbReference type="InterPro" id="IPR011964">
    <property type="entry name" value="YVTN_b-propeller_repeat"/>
</dbReference>
<dbReference type="SUPFAM" id="SSF50974">
    <property type="entry name" value="Nitrous oxide reductase, N-terminal domain"/>
    <property type="match status" value="1"/>
</dbReference>
<accession>A0AB39XX61</accession>
<dbReference type="Gene3D" id="2.130.10.10">
    <property type="entry name" value="YVTN repeat-like/Quinoprotein amine dehydrogenase"/>
    <property type="match status" value="2"/>
</dbReference>
<dbReference type="PANTHER" id="PTHR47197">
    <property type="entry name" value="PROTEIN NIRF"/>
    <property type="match status" value="1"/>
</dbReference>
<feature type="region of interest" description="Disordered" evidence="1">
    <location>
        <begin position="1"/>
        <end position="20"/>
    </location>
</feature>
<feature type="region of interest" description="Disordered" evidence="1">
    <location>
        <begin position="447"/>
        <end position="466"/>
    </location>
</feature>
<dbReference type="InterPro" id="IPR013783">
    <property type="entry name" value="Ig-like_fold"/>
</dbReference>
<evidence type="ECO:0000313" key="2">
    <source>
        <dbReference type="EMBL" id="XDV62159.1"/>
    </source>
</evidence>
<evidence type="ECO:0000256" key="1">
    <source>
        <dbReference type="SAM" id="MobiDB-lite"/>
    </source>
</evidence>
<dbReference type="InterPro" id="IPR015943">
    <property type="entry name" value="WD40/YVTN_repeat-like_dom_sf"/>
</dbReference>
<protein>
    <submittedName>
        <fullName evidence="2">Beta-propeller fold lactonase family protein</fullName>
    </submittedName>
</protein>
<proteinExistence type="predicted"/>
<dbReference type="EMBL" id="CP165727">
    <property type="protein sequence ID" value="XDV62159.1"/>
    <property type="molecule type" value="Genomic_DNA"/>
</dbReference>
<dbReference type="RefSeq" id="WP_369776862.1">
    <property type="nucleotide sequence ID" value="NZ_CP165727.1"/>
</dbReference>
<dbReference type="InterPro" id="IPR051200">
    <property type="entry name" value="Host-pathogen_enzymatic-act"/>
</dbReference>
<dbReference type="NCBIfam" id="TIGR02276">
    <property type="entry name" value="beta_rpt_yvtn"/>
    <property type="match status" value="7"/>
</dbReference>
<sequence length="466" mass="46344">MSGTAAWAAPEQRNTVRSRGGGGTWWTLLRSWFAGLAVLAGMIVPLASATPAAAQARTLAYVTNAFSGTVSVIDTATNTVTDTIPVGSRPEGVAVTPDGTRVYVANSDGTTVSVISTASNAVTATITVGRGPRGVAITPDGTRAYVTNSISGTVSVISTATNTVTATVSVGMAPRGVAVGSSVYVANPGSNTVSVIDIASNTVTATIDVGTFPQGVAVNPDSAYVTNTNDGTVSVIDAAGNGIAATIPVGSSPLGVAAALVGGANVYVTNATSPGTVSVINSASNTVTATIPVGSLPQGVAVIPDASRVYVTNVGSGTVSVIDSAANAVTATVNVGDGPVAVAIGTIPVLEQPRIATTLTLKAEKKKEEKGQDGRGVMAGGGLALKARLTTGGEPVDGKPIEFTTDSVSLCTDTTDSRGHAFCKVPRRYDDEACYTATFAGDATHGPSTATACTRNHHGRPAPAVG</sequence>
<dbReference type="Gene3D" id="2.60.40.10">
    <property type="entry name" value="Immunoglobulins"/>
    <property type="match status" value="1"/>
</dbReference>
<dbReference type="AlphaFoldDB" id="A0AB39XX61"/>
<dbReference type="InterPro" id="IPR011045">
    <property type="entry name" value="N2O_reductase_N"/>
</dbReference>
<organism evidence="2">
    <name type="scientific">Streptomyces sp. R33</name>
    <dbReference type="NCBI Taxonomy" id="3238629"/>
    <lineage>
        <taxon>Bacteria</taxon>
        <taxon>Bacillati</taxon>
        <taxon>Actinomycetota</taxon>
        <taxon>Actinomycetes</taxon>
        <taxon>Kitasatosporales</taxon>
        <taxon>Streptomycetaceae</taxon>
        <taxon>Streptomyces</taxon>
    </lineage>
</organism>
<reference evidence="2" key="1">
    <citation type="submission" date="2024-08" db="EMBL/GenBank/DDBJ databases">
        <authorList>
            <person name="Yu S.T."/>
        </authorList>
    </citation>
    <scope>NUCLEOTIDE SEQUENCE</scope>
    <source>
        <strain evidence="2">R33</strain>
    </source>
</reference>
<dbReference type="GO" id="GO:0005975">
    <property type="term" value="P:carbohydrate metabolic process"/>
    <property type="evidence" value="ECO:0007669"/>
    <property type="project" value="UniProtKB-ARBA"/>
</dbReference>